<evidence type="ECO:0000313" key="2">
    <source>
        <dbReference type="EMBL" id="KAK9527589.1"/>
    </source>
</evidence>
<evidence type="ECO:0000256" key="1">
    <source>
        <dbReference type="SAM" id="MobiDB-lite"/>
    </source>
</evidence>
<feature type="compositionally biased region" description="Polar residues" evidence="1">
    <location>
        <begin position="1"/>
        <end position="11"/>
    </location>
</feature>
<evidence type="ECO:0000313" key="3">
    <source>
        <dbReference type="Proteomes" id="UP001488805"/>
    </source>
</evidence>
<proteinExistence type="predicted"/>
<feature type="region of interest" description="Disordered" evidence="1">
    <location>
        <begin position="1"/>
        <end position="73"/>
    </location>
</feature>
<keyword evidence="3" id="KW-1185">Reference proteome</keyword>
<dbReference type="AlphaFoldDB" id="A0AAW1F1R4"/>
<dbReference type="EMBL" id="JBCEZU010000112">
    <property type="protein sequence ID" value="KAK9527589.1"/>
    <property type="molecule type" value="Genomic_DNA"/>
</dbReference>
<reference evidence="2 3" key="1">
    <citation type="journal article" date="2024" name="Genome Biol. Evol.">
        <title>Chromosome-level genome assembly of the viviparous eelpout Zoarces viviparus.</title>
        <authorList>
            <person name="Fuhrmann N."/>
            <person name="Brasseur M.V."/>
            <person name="Bakowski C.E."/>
            <person name="Podsiadlowski L."/>
            <person name="Prost S."/>
            <person name="Krehenwinkel H."/>
            <person name="Mayer C."/>
        </authorList>
    </citation>
    <scope>NUCLEOTIDE SEQUENCE [LARGE SCALE GENOMIC DNA]</scope>
    <source>
        <strain evidence="2">NO-MEL_2022_Ind0_liver</strain>
    </source>
</reference>
<organism evidence="2 3">
    <name type="scientific">Zoarces viviparus</name>
    <name type="common">Viviparous eelpout</name>
    <name type="synonym">Blennius viviparus</name>
    <dbReference type="NCBI Taxonomy" id="48416"/>
    <lineage>
        <taxon>Eukaryota</taxon>
        <taxon>Metazoa</taxon>
        <taxon>Chordata</taxon>
        <taxon>Craniata</taxon>
        <taxon>Vertebrata</taxon>
        <taxon>Euteleostomi</taxon>
        <taxon>Actinopterygii</taxon>
        <taxon>Neopterygii</taxon>
        <taxon>Teleostei</taxon>
        <taxon>Neoteleostei</taxon>
        <taxon>Acanthomorphata</taxon>
        <taxon>Eupercaria</taxon>
        <taxon>Perciformes</taxon>
        <taxon>Cottioidei</taxon>
        <taxon>Zoarcales</taxon>
        <taxon>Zoarcidae</taxon>
        <taxon>Zoarcinae</taxon>
        <taxon>Zoarces</taxon>
    </lineage>
</organism>
<accession>A0AAW1F1R4</accession>
<gene>
    <name evidence="2" type="ORF">VZT92_014137</name>
</gene>
<dbReference type="Proteomes" id="UP001488805">
    <property type="component" value="Unassembled WGS sequence"/>
</dbReference>
<sequence>MHTFSRTQDLSQAGHRFTHSARDEPGPVPPKPPARKEEDPPLWLLCQSRGRMSPAGSVRFPVIDRETIQSPAD</sequence>
<name>A0AAW1F1R4_ZOAVI</name>
<protein>
    <submittedName>
        <fullName evidence="2">Uncharacterized protein</fullName>
    </submittedName>
</protein>
<comment type="caution">
    <text evidence="2">The sequence shown here is derived from an EMBL/GenBank/DDBJ whole genome shotgun (WGS) entry which is preliminary data.</text>
</comment>